<dbReference type="RefSeq" id="WP_133362818.1">
    <property type="nucleotide sequence ID" value="NZ_CP037940.1"/>
</dbReference>
<evidence type="ECO:0000313" key="1">
    <source>
        <dbReference type="EMBL" id="QBO35739.1"/>
    </source>
</evidence>
<reference evidence="2" key="1">
    <citation type="submission" date="2019-03" db="EMBL/GenBank/DDBJ databases">
        <title>Weissella sp. 26KH-42 Genome sequencing.</title>
        <authorList>
            <person name="Heo J."/>
            <person name="Kim S.-J."/>
            <person name="Kim J.-S."/>
            <person name="Hong S.-B."/>
            <person name="Kwon S.-W."/>
        </authorList>
    </citation>
    <scope>NUCLEOTIDE SEQUENCE [LARGE SCALE GENOMIC DNA]</scope>
    <source>
        <strain evidence="2">26KH-42</strain>
    </source>
</reference>
<gene>
    <name evidence="1" type="ORF">EQG49_04315</name>
</gene>
<name>A0A4P6YSP1_9LACO</name>
<dbReference type="KEGG" id="wei:EQG49_04315"/>
<keyword evidence="2" id="KW-1185">Reference proteome</keyword>
<organism evidence="1 2">
    <name type="scientific">Periweissella cryptocerci</name>
    <dbReference type="NCBI Taxonomy" id="2506420"/>
    <lineage>
        <taxon>Bacteria</taxon>
        <taxon>Bacillati</taxon>
        <taxon>Bacillota</taxon>
        <taxon>Bacilli</taxon>
        <taxon>Lactobacillales</taxon>
        <taxon>Lactobacillaceae</taxon>
        <taxon>Periweissella</taxon>
    </lineage>
</organism>
<dbReference type="AlphaFoldDB" id="A0A4P6YSP1"/>
<proteinExistence type="predicted"/>
<protein>
    <submittedName>
        <fullName evidence="1">Uncharacterized protein</fullName>
    </submittedName>
</protein>
<dbReference type="Proteomes" id="UP000292886">
    <property type="component" value="Chromosome"/>
</dbReference>
<dbReference type="EMBL" id="CP037940">
    <property type="protein sequence ID" value="QBO35739.1"/>
    <property type="molecule type" value="Genomic_DNA"/>
</dbReference>
<evidence type="ECO:0000313" key="2">
    <source>
        <dbReference type="Proteomes" id="UP000292886"/>
    </source>
</evidence>
<accession>A0A4P6YSP1</accession>
<sequence length="207" mass="23611">MKFSEMVTKISNRLNSKHQVHEDKRSIKVYQVTSQNVTDQETYYTLTGGGAYSVSRISRGVKSESTNFDSRNEAEIFLLIILVKNALPFVDVYDNLLAKTNYSFFVRQKFNALFPRGKVFSKAGEHMGTLFLQANNGLYEVYFKTSTGSIVRINREGESTYGDALYSLYLEARSVYAAKLLTKYLPNEFLVSTIEKVLVEKFLKKLA</sequence>